<dbReference type="EMBL" id="HBIU01028109">
    <property type="protein sequence ID" value="CAE0634256.1"/>
    <property type="molecule type" value="Transcribed_RNA"/>
</dbReference>
<reference evidence="3" key="1">
    <citation type="submission" date="2021-01" db="EMBL/GenBank/DDBJ databases">
        <authorList>
            <person name="Corre E."/>
            <person name="Pelletier E."/>
            <person name="Niang G."/>
            <person name="Scheremetjew M."/>
            <person name="Finn R."/>
            <person name="Kale V."/>
            <person name="Holt S."/>
            <person name="Cochrane G."/>
            <person name="Meng A."/>
            <person name="Brown T."/>
            <person name="Cohen L."/>
        </authorList>
    </citation>
    <scope>NUCLEOTIDE SEQUENCE</scope>
    <source>
        <strain evidence="3">CCMP3107</strain>
    </source>
</reference>
<keyword evidence="2" id="KW-0812">Transmembrane</keyword>
<protein>
    <submittedName>
        <fullName evidence="3">Uncharacterized protein</fullName>
    </submittedName>
</protein>
<keyword evidence="1" id="KW-0175">Coiled coil</keyword>
<evidence type="ECO:0000256" key="2">
    <source>
        <dbReference type="SAM" id="Phobius"/>
    </source>
</evidence>
<keyword evidence="2" id="KW-0472">Membrane</keyword>
<sequence>MYTEEVLKAALLSGVAIVITAAIYSKKKKKAVSPPSSSVLFRDVLERNTRNLIDDTENAEERAKAIADAQELESRTKHGVLRCDYEFNPTRGDIGNPDSFTSGARPVIIKVEGWTFEAAQRGLGPKSQYPASEFRLKDKDGNPDPYWTKLWEAIPQRSGYRQVTSKSSGRMHDQGYFAPEDYSKGVVMRYDPAAVEEKMRTAVKKLTDAGVCGITADVGYSQQFQQSVSDMTSVPVMLSSLQQLSLIAHMYNFRTQSNKVLVLTANSSTFDPKAMIPGEMPSEAVEIMGLQDLLFGKWVAGGNSFTRLAKDAYDAGASVQAAVEELSTAVQARKAQLEGEGGGGGRVVALVLECTELPQYANALRRRAGVPVYDAMTAVGCLRAAAGFAQYSAYRM</sequence>
<name>A0A6S9F8I0_HETAK</name>
<dbReference type="AlphaFoldDB" id="A0A6S9F8I0"/>
<keyword evidence="2" id="KW-1133">Transmembrane helix</keyword>
<evidence type="ECO:0000313" key="3">
    <source>
        <dbReference type="EMBL" id="CAE0634256.1"/>
    </source>
</evidence>
<accession>A0A6S9F8I0</accession>
<organism evidence="3">
    <name type="scientific">Heterosigma akashiwo</name>
    <name type="common">Chromophytic alga</name>
    <name type="synonym">Heterosigma carterae</name>
    <dbReference type="NCBI Taxonomy" id="2829"/>
    <lineage>
        <taxon>Eukaryota</taxon>
        <taxon>Sar</taxon>
        <taxon>Stramenopiles</taxon>
        <taxon>Ochrophyta</taxon>
        <taxon>Raphidophyceae</taxon>
        <taxon>Chattonellales</taxon>
        <taxon>Chattonellaceae</taxon>
        <taxon>Heterosigma</taxon>
    </lineage>
</organism>
<evidence type="ECO:0000256" key="1">
    <source>
        <dbReference type="SAM" id="Coils"/>
    </source>
</evidence>
<proteinExistence type="predicted"/>
<gene>
    <name evidence="3" type="ORF">HAKA00212_LOCUS12972</name>
</gene>
<feature type="transmembrane region" description="Helical" evidence="2">
    <location>
        <begin position="6"/>
        <end position="24"/>
    </location>
</feature>
<feature type="coiled-coil region" evidence="1">
    <location>
        <begin position="42"/>
        <end position="73"/>
    </location>
</feature>